<dbReference type="AlphaFoldDB" id="A0A2N9QRD1"/>
<evidence type="ECO:0000313" key="2">
    <source>
        <dbReference type="Proteomes" id="UP000198427"/>
    </source>
</evidence>
<evidence type="ECO:0000313" key="1">
    <source>
        <dbReference type="EMBL" id="SNS12877.1"/>
    </source>
</evidence>
<accession>A0A2N9QRD1</accession>
<proteinExistence type="predicted"/>
<protein>
    <submittedName>
        <fullName evidence="1">Uncharacterized protein</fullName>
    </submittedName>
</protein>
<gene>
    <name evidence="1" type="ORF">SAMN06265364_14613</name>
</gene>
<dbReference type="Proteomes" id="UP000198427">
    <property type="component" value="Unassembled WGS sequence"/>
</dbReference>
<comment type="caution">
    <text evidence="1">The sequence shown here is derived from an EMBL/GenBank/DDBJ whole genome shotgun (WGS) entry which is preliminary data.</text>
</comment>
<name>A0A2N9QRD1_9BACT</name>
<dbReference type="GeneID" id="94030327"/>
<sequence>MEVERLRQRAKKKLLRVTFPDGKVICCSKSVNTMIEALVEIGAERFPSIEMTMCHLPLLSKTIYPQYKEWMKPICDGWYLNTQADTETRYMQLRSISQQLSLGLVLEMGVGFEVQAASTTEKKQRTRDRLVVRFADGECFDSVRASETYLGTIKKLGVETIMRKHIPWGNYDLITSTQQTKYQVQIGDNRWVTVPTTTKDKARVLKVISAMLHIKIEVTCL</sequence>
<dbReference type="OrthoDB" id="1070307at2"/>
<reference evidence="1 2" key="1">
    <citation type="submission" date="2017-06" db="EMBL/GenBank/DDBJ databases">
        <authorList>
            <person name="Varghese N."/>
            <person name="Submissions S."/>
        </authorList>
    </citation>
    <scope>NUCLEOTIDE SEQUENCE [LARGE SCALE GENOMIC DNA]</scope>
    <source>
        <strain evidence="1 2">DSM 26989</strain>
    </source>
</reference>
<dbReference type="RefSeq" id="WP_089367185.1">
    <property type="nucleotide sequence ID" value="NZ_CP023864.1"/>
</dbReference>
<dbReference type="KEGG" id="pje:CRM71_13355"/>
<keyword evidence="2" id="KW-1185">Reference proteome</keyword>
<dbReference type="EMBL" id="FZNZ01000046">
    <property type="protein sequence ID" value="SNS12877.1"/>
    <property type="molecule type" value="Genomic_DNA"/>
</dbReference>
<organism evidence="1 2">
    <name type="scientific">Prevotella jejuni</name>
    <dbReference type="NCBI Taxonomy" id="1177574"/>
    <lineage>
        <taxon>Bacteria</taxon>
        <taxon>Pseudomonadati</taxon>
        <taxon>Bacteroidota</taxon>
        <taxon>Bacteroidia</taxon>
        <taxon>Bacteroidales</taxon>
        <taxon>Prevotellaceae</taxon>
        <taxon>Prevotella</taxon>
    </lineage>
</organism>